<protein>
    <submittedName>
        <fullName evidence="2">Uncharacterized protein</fullName>
    </submittedName>
</protein>
<keyword evidence="1" id="KW-0732">Signal</keyword>
<feature type="signal peptide" evidence="1">
    <location>
        <begin position="1"/>
        <end position="19"/>
    </location>
</feature>
<evidence type="ECO:0000256" key="1">
    <source>
        <dbReference type="SAM" id="SignalP"/>
    </source>
</evidence>
<dbReference type="Proteomes" id="UP000053424">
    <property type="component" value="Unassembled WGS sequence"/>
</dbReference>
<gene>
    <name evidence="2" type="ORF">M413DRAFT_324509</name>
</gene>
<sequence length="147" mass="16550">MKSPLLLLGITYNLHLVSCNSRIATELASSDLPSFLPDGGFIGFGLMHKCHAVCADDDFDEVWALVDSFLRFEGEEIDNGVVGYLTQGGYNTQIVFDSSSPYSFDYYKDAERIFWLKPPTAKNKFETPYSPMGMRLHWITPMGIYVS</sequence>
<dbReference type="HOGENOM" id="CLU_1768313_0_0_1"/>
<evidence type="ECO:0000313" key="3">
    <source>
        <dbReference type="Proteomes" id="UP000053424"/>
    </source>
</evidence>
<dbReference type="EMBL" id="KN831812">
    <property type="protein sequence ID" value="KIM35885.1"/>
    <property type="molecule type" value="Genomic_DNA"/>
</dbReference>
<reference evidence="2 3" key="1">
    <citation type="submission" date="2014-04" db="EMBL/GenBank/DDBJ databases">
        <authorList>
            <consortium name="DOE Joint Genome Institute"/>
            <person name="Kuo A."/>
            <person name="Gay G."/>
            <person name="Dore J."/>
            <person name="Kohler A."/>
            <person name="Nagy L.G."/>
            <person name="Floudas D."/>
            <person name="Copeland A."/>
            <person name="Barry K.W."/>
            <person name="Cichocki N."/>
            <person name="Veneault-Fourrey C."/>
            <person name="LaButti K."/>
            <person name="Lindquist E.A."/>
            <person name="Lipzen A."/>
            <person name="Lundell T."/>
            <person name="Morin E."/>
            <person name="Murat C."/>
            <person name="Sun H."/>
            <person name="Tunlid A."/>
            <person name="Henrissat B."/>
            <person name="Grigoriev I.V."/>
            <person name="Hibbett D.S."/>
            <person name="Martin F."/>
            <person name="Nordberg H.P."/>
            <person name="Cantor M.N."/>
            <person name="Hua S.X."/>
        </authorList>
    </citation>
    <scope>NUCLEOTIDE SEQUENCE [LARGE SCALE GENOMIC DNA]</scope>
    <source>
        <strain evidence="3">h7</strain>
    </source>
</reference>
<reference evidence="3" key="2">
    <citation type="submission" date="2015-01" db="EMBL/GenBank/DDBJ databases">
        <title>Evolutionary Origins and Diversification of the Mycorrhizal Mutualists.</title>
        <authorList>
            <consortium name="DOE Joint Genome Institute"/>
            <consortium name="Mycorrhizal Genomics Consortium"/>
            <person name="Kohler A."/>
            <person name="Kuo A."/>
            <person name="Nagy L.G."/>
            <person name="Floudas D."/>
            <person name="Copeland A."/>
            <person name="Barry K.W."/>
            <person name="Cichocki N."/>
            <person name="Veneault-Fourrey C."/>
            <person name="LaButti K."/>
            <person name="Lindquist E.A."/>
            <person name="Lipzen A."/>
            <person name="Lundell T."/>
            <person name="Morin E."/>
            <person name="Murat C."/>
            <person name="Riley R."/>
            <person name="Ohm R."/>
            <person name="Sun H."/>
            <person name="Tunlid A."/>
            <person name="Henrissat B."/>
            <person name="Grigoriev I.V."/>
            <person name="Hibbett D.S."/>
            <person name="Martin F."/>
        </authorList>
    </citation>
    <scope>NUCLEOTIDE SEQUENCE [LARGE SCALE GENOMIC DNA]</scope>
    <source>
        <strain evidence="3">h7</strain>
    </source>
</reference>
<name>A0A0C3BGM1_HEBCY</name>
<keyword evidence="3" id="KW-1185">Reference proteome</keyword>
<organism evidence="2 3">
    <name type="scientific">Hebeloma cylindrosporum</name>
    <dbReference type="NCBI Taxonomy" id="76867"/>
    <lineage>
        <taxon>Eukaryota</taxon>
        <taxon>Fungi</taxon>
        <taxon>Dikarya</taxon>
        <taxon>Basidiomycota</taxon>
        <taxon>Agaricomycotina</taxon>
        <taxon>Agaricomycetes</taxon>
        <taxon>Agaricomycetidae</taxon>
        <taxon>Agaricales</taxon>
        <taxon>Agaricineae</taxon>
        <taxon>Hymenogastraceae</taxon>
        <taxon>Hebeloma</taxon>
    </lineage>
</organism>
<proteinExistence type="predicted"/>
<feature type="chain" id="PRO_5002175679" evidence="1">
    <location>
        <begin position="20"/>
        <end position="147"/>
    </location>
</feature>
<evidence type="ECO:0000313" key="2">
    <source>
        <dbReference type="EMBL" id="KIM35885.1"/>
    </source>
</evidence>
<accession>A0A0C3BGM1</accession>
<dbReference type="AlphaFoldDB" id="A0A0C3BGM1"/>